<dbReference type="AlphaFoldDB" id="R0I7L9"/>
<organism evidence="4 5">
    <name type="scientific">Capsella rubella</name>
    <dbReference type="NCBI Taxonomy" id="81985"/>
    <lineage>
        <taxon>Eukaryota</taxon>
        <taxon>Viridiplantae</taxon>
        <taxon>Streptophyta</taxon>
        <taxon>Embryophyta</taxon>
        <taxon>Tracheophyta</taxon>
        <taxon>Spermatophyta</taxon>
        <taxon>Magnoliopsida</taxon>
        <taxon>eudicotyledons</taxon>
        <taxon>Gunneridae</taxon>
        <taxon>Pentapetalae</taxon>
        <taxon>rosids</taxon>
        <taxon>malvids</taxon>
        <taxon>Brassicales</taxon>
        <taxon>Brassicaceae</taxon>
        <taxon>Camelineae</taxon>
        <taxon>Capsella</taxon>
    </lineage>
</organism>
<evidence type="ECO:0000313" key="5">
    <source>
        <dbReference type="Proteomes" id="UP000029121"/>
    </source>
</evidence>
<keyword evidence="1" id="KW-0677">Repeat</keyword>
<feature type="non-terminal residue" evidence="4">
    <location>
        <position position="394"/>
    </location>
</feature>
<protein>
    <recommendedName>
        <fullName evidence="3">DC1 domain-containing protein</fullName>
    </recommendedName>
</protein>
<evidence type="ECO:0000256" key="1">
    <source>
        <dbReference type="ARBA" id="ARBA00022737"/>
    </source>
</evidence>
<evidence type="ECO:0000259" key="3">
    <source>
        <dbReference type="Pfam" id="PF03107"/>
    </source>
</evidence>
<feature type="region of interest" description="Disordered" evidence="2">
    <location>
        <begin position="1"/>
        <end position="24"/>
    </location>
</feature>
<proteinExistence type="predicted"/>
<dbReference type="InterPro" id="IPR053192">
    <property type="entry name" value="Vacuole_Formation_Reg"/>
</dbReference>
<dbReference type="InterPro" id="IPR004146">
    <property type="entry name" value="DC1"/>
</dbReference>
<feature type="domain" description="DC1" evidence="3">
    <location>
        <begin position="124"/>
        <end position="155"/>
    </location>
</feature>
<sequence length="394" mass="45375">MNDDNRPRCPLSHPTHHPHTLSPRSNPDLRFGCATCCGQKAIMEQSPHFYCTTCNVEFHNGCQRRTRKITHPYHLQHPLTLSYRNPETGIMFNSNVDSGETQSNTSDRGKSESLDIIWSQADSIFDECTWCGKDFKDGWFYHCSICTFCLDLSCAAVSPPLAIPNPKSHQHSLLLFPRPVPVPCDACGLIKAFEPIYACFQCNYMVHHNCMDLPRVIKITKVDNKYGKYSCRHEECSYVVHSKCATHENIWDGRELEWKIEESDDTEDIIPFKRVGDDLIKYFGHQHCLRLQEYDCVRDAEKQCQACVFPIDSQHFYHCTTCDFFLHEVCANLPRKLDHALHNHRLILDPSSPKDFKSIYCSVCSRASTGFRYKCSEIDCQKGAKFAVDILMHF</sequence>
<gene>
    <name evidence="4" type="ORF">CARUB_v10021560mg</name>
</gene>
<feature type="domain" description="DC1" evidence="3">
    <location>
        <begin position="167"/>
        <end position="211"/>
    </location>
</feature>
<dbReference type="PANTHER" id="PTHR32410:SF168">
    <property type="entry name" value="CYSTEINE_HISTIDINE-RICH C1 DOMAIN FAMILY PROTEIN"/>
    <property type="match status" value="1"/>
</dbReference>
<dbReference type="SUPFAM" id="SSF57889">
    <property type="entry name" value="Cysteine-rich domain"/>
    <property type="match status" value="4"/>
</dbReference>
<feature type="domain" description="DC1" evidence="3">
    <location>
        <begin position="284"/>
        <end position="331"/>
    </location>
</feature>
<accession>R0I7L9</accession>
<dbReference type="EMBL" id="KB870806">
    <property type="protein sequence ID" value="EOA34060.1"/>
    <property type="molecule type" value="Genomic_DNA"/>
</dbReference>
<reference evidence="5" key="1">
    <citation type="journal article" date="2013" name="Nat. Genet.">
        <title>The Capsella rubella genome and the genomic consequences of rapid mating system evolution.</title>
        <authorList>
            <person name="Slotte T."/>
            <person name="Hazzouri K.M."/>
            <person name="Agren J.A."/>
            <person name="Koenig D."/>
            <person name="Maumus F."/>
            <person name="Guo Y.L."/>
            <person name="Steige K."/>
            <person name="Platts A.E."/>
            <person name="Escobar J.S."/>
            <person name="Newman L.K."/>
            <person name="Wang W."/>
            <person name="Mandakova T."/>
            <person name="Vello E."/>
            <person name="Smith L.M."/>
            <person name="Henz S.R."/>
            <person name="Steffen J."/>
            <person name="Takuno S."/>
            <person name="Brandvain Y."/>
            <person name="Coop G."/>
            <person name="Andolfatto P."/>
            <person name="Hu T.T."/>
            <person name="Blanchette M."/>
            <person name="Clark R.M."/>
            <person name="Quesneville H."/>
            <person name="Nordborg M."/>
            <person name="Gaut B.S."/>
            <person name="Lysak M.A."/>
            <person name="Jenkins J."/>
            <person name="Grimwood J."/>
            <person name="Chapman J."/>
            <person name="Prochnik S."/>
            <person name="Shu S."/>
            <person name="Rokhsar D."/>
            <person name="Schmutz J."/>
            <person name="Weigel D."/>
            <person name="Wright S.I."/>
        </authorList>
    </citation>
    <scope>NUCLEOTIDE SEQUENCE [LARGE SCALE GENOMIC DNA]</scope>
    <source>
        <strain evidence="5">cv. Monte Gargano</strain>
    </source>
</reference>
<name>R0I7L9_9BRAS</name>
<dbReference type="Pfam" id="PF03107">
    <property type="entry name" value="C1_2"/>
    <property type="match status" value="3"/>
</dbReference>
<dbReference type="PANTHER" id="PTHR32410">
    <property type="entry name" value="CYSTEINE/HISTIDINE-RICH C1 DOMAIN FAMILY PROTEIN"/>
    <property type="match status" value="1"/>
</dbReference>
<dbReference type="Proteomes" id="UP000029121">
    <property type="component" value="Unassembled WGS sequence"/>
</dbReference>
<keyword evidence="5" id="KW-1185">Reference proteome</keyword>
<evidence type="ECO:0000256" key="2">
    <source>
        <dbReference type="SAM" id="MobiDB-lite"/>
    </source>
</evidence>
<evidence type="ECO:0000313" key="4">
    <source>
        <dbReference type="EMBL" id="EOA34060.1"/>
    </source>
</evidence>
<dbReference type="InterPro" id="IPR046349">
    <property type="entry name" value="C1-like_sf"/>
</dbReference>